<keyword evidence="1" id="KW-0106">Calcium</keyword>
<dbReference type="InterPro" id="IPR011992">
    <property type="entry name" value="EF-hand-dom_pair"/>
</dbReference>
<evidence type="ECO:0000313" key="4">
    <source>
        <dbReference type="Proteomes" id="UP001153076"/>
    </source>
</evidence>
<dbReference type="Gene3D" id="1.10.238.10">
    <property type="entry name" value="EF-hand"/>
    <property type="match status" value="1"/>
</dbReference>
<evidence type="ECO:0000313" key="3">
    <source>
        <dbReference type="EMBL" id="KAJ8451953.1"/>
    </source>
</evidence>
<feature type="domain" description="EF-hand" evidence="2">
    <location>
        <begin position="75"/>
        <end position="110"/>
    </location>
</feature>
<reference evidence="3" key="1">
    <citation type="submission" date="2022-04" db="EMBL/GenBank/DDBJ databases">
        <title>Carnegiea gigantea Genome sequencing and assembly v2.</title>
        <authorList>
            <person name="Copetti D."/>
            <person name="Sanderson M.J."/>
            <person name="Burquez A."/>
            <person name="Wojciechowski M.F."/>
        </authorList>
    </citation>
    <scope>NUCLEOTIDE SEQUENCE</scope>
    <source>
        <strain evidence="3">SGP5-SGP5p</strain>
        <tissue evidence="3">Aerial part</tissue>
    </source>
</reference>
<gene>
    <name evidence="3" type="ORF">Cgig2_007436</name>
</gene>
<evidence type="ECO:0000259" key="2">
    <source>
        <dbReference type="PROSITE" id="PS50222"/>
    </source>
</evidence>
<proteinExistence type="predicted"/>
<protein>
    <recommendedName>
        <fullName evidence="2">EF-hand domain-containing protein</fullName>
    </recommendedName>
</protein>
<dbReference type="Proteomes" id="UP001153076">
    <property type="component" value="Unassembled WGS sequence"/>
</dbReference>
<accession>A0A9Q1KZW7</accession>
<dbReference type="OrthoDB" id="186625at2759"/>
<comment type="caution">
    <text evidence="3">The sequence shown here is derived from an EMBL/GenBank/DDBJ whole genome shotgun (WGS) entry which is preliminary data.</text>
</comment>
<dbReference type="PANTHER" id="PTHR34574:SF10">
    <property type="entry name" value="OS09G0482800 PROTEIN"/>
    <property type="match status" value="1"/>
</dbReference>
<dbReference type="InterPro" id="IPR018247">
    <property type="entry name" value="EF_Hand_1_Ca_BS"/>
</dbReference>
<feature type="domain" description="EF-hand" evidence="2">
    <location>
        <begin position="29"/>
        <end position="64"/>
    </location>
</feature>
<dbReference type="SUPFAM" id="SSF47473">
    <property type="entry name" value="EF-hand"/>
    <property type="match status" value="1"/>
</dbReference>
<dbReference type="InterPro" id="IPR002048">
    <property type="entry name" value="EF_hand_dom"/>
</dbReference>
<name>A0A9Q1KZW7_9CARY</name>
<dbReference type="PROSITE" id="PS00018">
    <property type="entry name" value="EF_HAND_1"/>
    <property type="match status" value="2"/>
</dbReference>
<dbReference type="GO" id="GO:0005509">
    <property type="term" value="F:calcium ion binding"/>
    <property type="evidence" value="ECO:0007669"/>
    <property type="project" value="InterPro"/>
</dbReference>
<dbReference type="EMBL" id="JAKOGI010000007">
    <property type="protein sequence ID" value="KAJ8451953.1"/>
    <property type="molecule type" value="Genomic_DNA"/>
</dbReference>
<dbReference type="PANTHER" id="PTHR34574">
    <property type="entry name" value="CALCIUM-BINDING EF-HAND FAMILY PROTEIN-RELATED"/>
    <property type="match status" value="1"/>
</dbReference>
<keyword evidence="4" id="KW-1185">Reference proteome</keyword>
<dbReference type="PROSITE" id="PS50222">
    <property type="entry name" value="EF_HAND_2"/>
    <property type="match status" value="2"/>
</dbReference>
<sequence>MNAIRSPRHMSVELLDAATILGFVEDEEAFTRWVMTRFAALDTNHDGFLSYGEMVEELKTLSAFDQTHMDPDPDEVARTLGSMFKQFDHDCNGVVDFEEFKEETKNIVLAMANGFGFLPLHVVLHEESFLFKAVEIERKANSTANPEVVAP</sequence>
<organism evidence="3 4">
    <name type="scientific">Carnegiea gigantea</name>
    <dbReference type="NCBI Taxonomy" id="171969"/>
    <lineage>
        <taxon>Eukaryota</taxon>
        <taxon>Viridiplantae</taxon>
        <taxon>Streptophyta</taxon>
        <taxon>Embryophyta</taxon>
        <taxon>Tracheophyta</taxon>
        <taxon>Spermatophyta</taxon>
        <taxon>Magnoliopsida</taxon>
        <taxon>eudicotyledons</taxon>
        <taxon>Gunneridae</taxon>
        <taxon>Pentapetalae</taxon>
        <taxon>Caryophyllales</taxon>
        <taxon>Cactineae</taxon>
        <taxon>Cactaceae</taxon>
        <taxon>Cactoideae</taxon>
        <taxon>Echinocereeae</taxon>
        <taxon>Carnegiea</taxon>
    </lineage>
</organism>
<dbReference type="Pfam" id="PF13499">
    <property type="entry name" value="EF-hand_7"/>
    <property type="match status" value="1"/>
</dbReference>
<dbReference type="AlphaFoldDB" id="A0A9Q1KZW7"/>
<evidence type="ECO:0000256" key="1">
    <source>
        <dbReference type="ARBA" id="ARBA00022837"/>
    </source>
</evidence>
<dbReference type="SMART" id="SM00054">
    <property type="entry name" value="EFh"/>
    <property type="match status" value="2"/>
</dbReference>